<gene>
    <name evidence="1" type="ORF">PoB_000783200</name>
</gene>
<accession>A0AAV3YFV9</accession>
<dbReference type="EMBL" id="BLXT01000921">
    <property type="protein sequence ID" value="GFN81326.1"/>
    <property type="molecule type" value="Genomic_DNA"/>
</dbReference>
<dbReference type="AlphaFoldDB" id="A0AAV3YFV9"/>
<comment type="caution">
    <text evidence="1">The sequence shown here is derived from an EMBL/GenBank/DDBJ whole genome shotgun (WGS) entry which is preliminary data.</text>
</comment>
<name>A0AAV3YFV9_9GAST</name>
<dbReference type="Proteomes" id="UP000735302">
    <property type="component" value="Unassembled WGS sequence"/>
</dbReference>
<sequence>MKRFAPCCWMRGVGSTVACESALRSAGTLLLRVRAMLPAPWPDGDHLVDWLYTKKKQTQTLLLDEISIKSFLQPTPGPCGGVGGFRTLWENEHSV</sequence>
<reference evidence="1 2" key="1">
    <citation type="journal article" date="2021" name="Elife">
        <title>Chloroplast acquisition without the gene transfer in kleptoplastic sea slugs, Plakobranchus ocellatus.</title>
        <authorList>
            <person name="Maeda T."/>
            <person name="Takahashi S."/>
            <person name="Yoshida T."/>
            <person name="Shimamura S."/>
            <person name="Takaki Y."/>
            <person name="Nagai Y."/>
            <person name="Toyoda A."/>
            <person name="Suzuki Y."/>
            <person name="Arimoto A."/>
            <person name="Ishii H."/>
            <person name="Satoh N."/>
            <person name="Nishiyama T."/>
            <person name="Hasebe M."/>
            <person name="Maruyama T."/>
            <person name="Minagawa J."/>
            <person name="Obokata J."/>
            <person name="Shigenobu S."/>
        </authorList>
    </citation>
    <scope>NUCLEOTIDE SEQUENCE [LARGE SCALE GENOMIC DNA]</scope>
</reference>
<organism evidence="1 2">
    <name type="scientific">Plakobranchus ocellatus</name>
    <dbReference type="NCBI Taxonomy" id="259542"/>
    <lineage>
        <taxon>Eukaryota</taxon>
        <taxon>Metazoa</taxon>
        <taxon>Spiralia</taxon>
        <taxon>Lophotrochozoa</taxon>
        <taxon>Mollusca</taxon>
        <taxon>Gastropoda</taxon>
        <taxon>Heterobranchia</taxon>
        <taxon>Euthyneura</taxon>
        <taxon>Panpulmonata</taxon>
        <taxon>Sacoglossa</taxon>
        <taxon>Placobranchoidea</taxon>
        <taxon>Plakobranchidae</taxon>
        <taxon>Plakobranchus</taxon>
    </lineage>
</organism>
<evidence type="ECO:0000313" key="1">
    <source>
        <dbReference type="EMBL" id="GFN81326.1"/>
    </source>
</evidence>
<evidence type="ECO:0000313" key="2">
    <source>
        <dbReference type="Proteomes" id="UP000735302"/>
    </source>
</evidence>
<keyword evidence="2" id="KW-1185">Reference proteome</keyword>
<protein>
    <submittedName>
        <fullName evidence="1">Uncharacterized protein</fullName>
    </submittedName>
</protein>
<proteinExistence type="predicted"/>